<dbReference type="EMBL" id="BMME01000001">
    <property type="protein sequence ID" value="GGJ96325.1"/>
    <property type="molecule type" value="Genomic_DNA"/>
</dbReference>
<accession>A0ABQ2E571</accession>
<dbReference type="Proteomes" id="UP000599009">
    <property type="component" value="Unassembled WGS sequence"/>
</dbReference>
<evidence type="ECO:0000313" key="3">
    <source>
        <dbReference type="Proteomes" id="UP000599009"/>
    </source>
</evidence>
<reference evidence="3" key="1">
    <citation type="journal article" date="2019" name="Int. J. Syst. Evol. Microbiol.">
        <title>The Global Catalogue of Microorganisms (GCM) 10K type strain sequencing project: providing services to taxonomists for standard genome sequencing and annotation.</title>
        <authorList>
            <consortium name="The Broad Institute Genomics Platform"/>
            <consortium name="The Broad Institute Genome Sequencing Center for Infectious Disease"/>
            <person name="Wu L."/>
            <person name="Ma J."/>
        </authorList>
    </citation>
    <scope>NUCLEOTIDE SEQUENCE [LARGE SCALE GENOMIC DNA]</scope>
    <source>
        <strain evidence="3">CGMCC 1.8985</strain>
    </source>
</reference>
<keyword evidence="3" id="KW-1185">Reference proteome</keyword>
<dbReference type="RefSeq" id="WP_132985891.1">
    <property type="nucleotide sequence ID" value="NZ_BMME01000001.1"/>
</dbReference>
<comment type="caution">
    <text evidence="2">The sequence shown here is derived from an EMBL/GenBank/DDBJ whole genome shotgun (WGS) entry which is preliminary data.</text>
</comment>
<keyword evidence="1" id="KW-0812">Transmembrane</keyword>
<keyword evidence="1" id="KW-1133">Transmembrane helix</keyword>
<evidence type="ECO:0000256" key="1">
    <source>
        <dbReference type="SAM" id="Phobius"/>
    </source>
</evidence>
<gene>
    <name evidence="2" type="ORF">GCM10011394_01410</name>
</gene>
<proteinExistence type="predicted"/>
<keyword evidence="1" id="KW-0472">Membrane</keyword>
<evidence type="ECO:0000313" key="2">
    <source>
        <dbReference type="EMBL" id="GGJ96325.1"/>
    </source>
</evidence>
<protein>
    <submittedName>
        <fullName evidence="2">Uncharacterized protein</fullName>
    </submittedName>
</protein>
<organism evidence="2 3">
    <name type="scientific">Luteimonas terricola</name>
    <dbReference type="NCBI Taxonomy" id="645597"/>
    <lineage>
        <taxon>Bacteria</taxon>
        <taxon>Pseudomonadati</taxon>
        <taxon>Pseudomonadota</taxon>
        <taxon>Gammaproteobacteria</taxon>
        <taxon>Lysobacterales</taxon>
        <taxon>Lysobacteraceae</taxon>
        <taxon>Luteimonas</taxon>
    </lineage>
</organism>
<name>A0ABQ2E571_9GAMM</name>
<feature type="transmembrane region" description="Helical" evidence="1">
    <location>
        <begin position="197"/>
        <end position="217"/>
    </location>
</feature>
<feature type="transmembrane region" description="Helical" evidence="1">
    <location>
        <begin position="159"/>
        <end position="177"/>
    </location>
</feature>
<sequence length="235" mass="23768">MPAQRADPATVPRGDVAAAERMAMLQRAAAAPMPLASTLPATTAANAAATTNAAAIATAAAGTTMATAPAAQAATQAVEARSVNPLIAADRGQVIARTDIAGTYTGEGPYRRGLRRAAKSLPGGLSTLLIALGAQGNTGAAGRDPAAIERELRAAMMQWLFWLLAIIAYGCVAFAIIGLLPPGSLGGGRVTPVDNRAWIGGFALAGLVAGLGAWWFARGMAHRNDSGSRDKGDRG</sequence>